<sequence>MAEGAAKGDGGSLCRDCGRRNPPGASRCAMCGSPRLLAHPELDALAIAHIDCDAFYATIEKRDDPSLRDKPLIVGGAGRRGVVATACYIARIHGVRSAMPTYKARELCPDAVIIRPDMEKYAAVGRQVRAMMLALTPLVEPLSIDEAFLDLSGTERLHGASPAEVLARFARQVEREIGITVSVGLSYAKFLAKIASDVNKPRGFFVIGRAEAPLFLAPKPVTILPGIGKAAAAKLTEAGLTSVGTLATCDPADLFRLVGSQAMRLARFARGEDDRSVTPDAPRKSIGAETTFSDDISDPVVLSALLRTLSEKASRRLKAGGLAGWTVTLKLKTPDFRQVTRARRLSDPTCLADRIHRIAVDLLSKEPRRAYRLIGVTVSDLVDDTAADPPDLVDTAQEKRARAERAMDAIRARFGKEAVETGLTFTHLPREKPPRR</sequence>
<dbReference type="FunFam" id="3.30.1490.100:FF:000004">
    <property type="entry name" value="DNA polymerase IV"/>
    <property type="match status" value="1"/>
</dbReference>
<comment type="catalytic activity">
    <reaction evidence="16 17">
        <text>DNA(n) + a 2'-deoxyribonucleoside 5'-triphosphate = DNA(n+1) + diphosphate</text>
        <dbReference type="Rhea" id="RHEA:22508"/>
        <dbReference type="Rhea" id="RHEA-COMP:17339"/>
        <dbReference type="Rhea" id="RHEA-COMP:17340"/>
        <dbReference type="ChEBI" id="CHEBI:33019"/>
        <dbReference type="ChEBI" id="CHEBI:61560"/>
        <dbReference type="ChEBI" id="CHEBI:173112"/>
        <dbReference type="EC" id="2.7.7.7"/>
    </reaction>
</comment>
<feature type="active site" evidence="17">
    <location>
        <position position="146"/>
    </location>
</feature>
<evidence type="ECO:0000256" key="7">
    <source>
        <dbReference type="ARBA" id="ARBA00022695"/>
    </source>
</evidence>
<dbReference type="NCBIfam" id="NF002677">
    <property type="entry name" value="PRK02406.1"/>
    <property type="match status" value="1"/>
</dbReference>
<dbReference type="PANTHER" id="PTHR11076">
    <property type="entry name" value="DNA REPAIR POLYMERASE UMUC / TRANSFERASE FAMILY MEMBER"/>
    <property type="match status" value="1"/>
</dbReference>
<evidence type="ECO:0000256" key="1">
    <source>
        <dbReference type="ARBA" id="ARBA00004496"/>
    </source>
</evidence>
<dbReference type="InterPro" id="IPR050116">
    <property type="entry name" value="DNA_polymerase-Y"/>
</dbReference>
<comment type="similarity">
    <text evidence="2 17">Belongs to the DNA polymerase type-Y family.</text>
</comment>
<evidence type="ECO:0000256" key="6">
    <source>
        <dbReference type="ARBA" id="ARBA00022679"/>
    </source>
</evidence>
<feature type="binding site" evidence="17">
    <location>
        <position position="145"/>
    </location>
    <ligand>
        <name>Mg(2+)</name>
        <dbReference type="ChEBI" id="CHEBI:18420"/>
    </ligand>
</feature>
<evidence type="ECO:0000256" key="14">
    <source>
        <dbReference type="ARBA" id="ARBA00023204"/>
    </source>
</evidence>
<evidence type="ECO:0000256" key="17">
    <source>
        <dbReference type="HAMAP-Rule" id="MF_01113"/>
    </source>
</evidence>
<evidence type="ECO:0000256" key="11">
    <source>
        <dbReference type="ARBA" id="ARBA00022842"/>
    </source>
</evidence>
<dbReference type="CDD" id="cd03586">
    <property type="entry name" value="PolY_Pol_IV_kappa"/>
    <property type="match status" value="1"/>
</dbReference>
<dbReference type="InterPro" id="IPR017961">
    <property type="entry name" value="DNA_pol_Y-fam_little_finger"/>
</dbReference>
<dbReference type="SUPFAM" id="SSF56672">
    <property type="entry name" value="DNA/RNA polymerases"/>
    <property type="match status" value="1"/>
</dbReference>
<dbReference type="Gene3D" id="3.40.1170.60">
    <property type="match status" value="1"/>
</dbReference>
<feature type="domain" description="UmuC" evidence="18">
    <location>
        <begin position="47"/>
        <end position="228"/>
    </location>
</feature>
<evidence type="ECO:0000256" key="5">
    <source>
        <dbReference type="ARBA" id="ARBA00022490"/>
    </source>
</evidence>
<evidence type="ECO:0000256" key="16">
    <source>
        <dbReference type="ARBA" id="ARBA00049244"/>
    </source>
</evidence>
<dbReference type="FunFam" id="3.40.1170.60:FF:000001">
    <property type="entry name" value="DNA polymerase IV"/>
    <property type="match status" value="1"/>
</dbReference>
<dbReference type="OrthoDB" id="9808813at2"/>
<keyword evidence="8 17" id="KW-0235">DNA replication</keyword>
<dbReference type="PROSITE" id="PS50173">
    <property type="entry name" value="UMUC"/>
    <property type="match status" value="1"/>
</dbReference>
<dbReference type="InterPro" id="IPR036775">
    <property type="entry name" value="DNA_pol_Y-fam_lit_finger_sf"/>
</dbReference>
<dbReference type="GO" id="GO:0003887">
    <property type="term" value="F:DNA-directed DNA polymerase activity"/>
    <property type="evidence" value="ECO:0007669"/>
    <property type="project" value="UniProtKB-UniRule"/>
</dbReference>
<evidence type="ECO:0000256" key="12">
    <source>
        <dbReference type="ARBA" id="ARBA00022932"/>
    </source>
</evidence>
<dbReference type="SUPFAM" id="SSF100879">
    <property type="entry name" value="Lesion bypass DNA polymerase (Y-family), little finger domain"/>
    <property type="match status" value="1"/>
</dbReference>
<comment type="cofactor">
    <cofactor evidence="17">
        <name>Mg(2+)</name>
        <dbReference type="ChEBI" id="CHEBI:18420"/>
    </cofactor>
    <text evidence="17">Binds 2 magnesium ions per subunit.</text>
</comment>
<dbReference type="InterPro" id="IPR022880">
    <property type="entry name" value="DNApol_IV"/>
</dbReference>
<dbReference type="STRING" id="1123029.SAMN02745172_00200"/>
<dbReference type="RefSeq" id="WP_073625346.1">
    <property type="nucleotide sequence ID" value="NZ_FRXO01000001.1"/>
</dbReference>
<evidence type="ECO:0000256" key="4">
    <source>
        <dbReference type="ARBA" id="ARBA00022457"/>
    </source>
</evidence>
<dbReference type="Proteomes" id="UP000186406">
    <property type="component" value="Unassembled WGS sequence"/>
</dbReference>
<keyword evidence="12 17" id="KW-0239">DNA-directed DNA polymerase</keyword>
<dbReference type="EMBL" id="FRXO01000001">
    <property type="protein sequence ID" value="SHO60162.1"/>
    <property type="molecule type" value="Genomic_DNA"/>
</dbReference>
<dbReference type="GO" id="GO:0003684">
    <property type="term" value="F:damaged DNA binding"/>
    <property type="evidence" value="ECO:0007669"/>
    <property type="project" value="InterPro"/>
</dbReference>
<evidence type="ECO:0000256" key="10">
    <source>
        <dbReference type="ARBA" id="ARBA00022763"/>
    </source>
</evidence>
<comment type="subcellular location">
    <subcellularLocation>
        <location evidence="1 17">Cytoplasm</location>
    </subcellularLocation>
</comment>
<dbReference type="InterPro" id="IPR043128">
    <property type="entry name" value="Rev_trsase/Diguanyl_cyclase"/>
</dbReference>
<dbReference type="GO" id="GO:0006261">
    <property type="term" value="P:DNA-templated DNA replication"/>
    <property type="evidence" value="ECO:0007669"/>
    <property type="project" value="UniProtKB-UniRule"/>
</dbReference>
<keyword evidence="5 17" id="KW-0963">Cytoplasm</keyword>
<name>A0A1M7Z5R0_9HYPH</name>
<dbReference type="NCBIfam" id="NF002751">
    <property type="entry name" value="PRK02794.1"/>
    <property type="match status" value="1"/>
</dbReference>
<keyword evidence="14 17" id="KW-0234">DNA repair</keyword>
<proteinExistence type="inferred from homology"/>
<protein>
    <recommendedName>
        <fullName evidence="17">DNA polymerase IV</fullName>
        <shortName evidence="17">Pol IV</shortName>
        <ecNumber evidence="17">2.7.7.7</ecNumber>
    </recommendedName>
</protein>
<evidence type="ECO:0000259" key="18">
    <source>
        <dbReference type="PROSITE" id="PS50173"/>
    </source>
</evidence>
<dbReference type="Gene3D" id="3.30.1490.100">
    <property type="entry name" value="DNA polymerase, Y-family, little finger domain"/>
    <property type="match status" value="1"/>
</dbReference>
<dbReference type="GO" id="GO:0009432">
    <property type="term" value="P:SOS response"/>
    <property type="evidence" value="ECO:0007669"/>
    <property type="project" value="TreeGrafter"/>
</dbReference>
<dbReference type="Pfam" id="PF00817">
    <property type="entry name" value="IMS"/>
    <property type="match status" value="1"/>
</dbReference>
<comment type="function">
    <text evidence="15 17">Poorly processive, error-prone DNA polymerase involved in untargeted mutagenesis. Copies undamaged DNA at stalled replication forks, which arise in vivo from mismatched or misaligned primer ends. These misaligned primers can be extended by PolIV. Exhibits no 3'-5' exonuclease (proofreading) activity. May be involved in translesional synthesis, in conjunction with the beta clamp from PolIII.</text>
</comment>
<dbReference type="GO" id="GO:0042276">
    <property type="term" value="P:error-prone translesion synthesis"/>
    <property type="evidence" value="ECO:0007669"/>
    <property type="project" value="TreeGrafter"/>
</dbReference>
<organism evidence="19 20">
    <name type="scientific">Pseudoxanthobacter soli DSM 19599</name>
    <dbReference type="NCBI Taxonomy" id="1123029"/>
    <lineage>
        <taxon>Bacteria</taxon>
        <taxon>Pseudomonadati</taxon>
        <taxon>Pseudomonadota</taxon>
        <taxon>Alphaproteobacteria</taxon>
        <taxon>Hyphomicrobiales</taxon>
        <taxon>Segnochrobactraceae</taxon>
        <taxon>Pseudoxanthobacter</taxon>
    </lineage>
</organism>
<evidence type="ECO:0000256" key="2">
    <source>
        <dbReference type="ARBA" id="ARBA00010945"/>
    </source>
</evidence>
<evidence type="ECO:0000256" key="9">
    <source>
        <dbReference type="ARBA" id="ARBA00022723"/>
    </source>
</evidence>
<dbReference type="GO" id="GO:0006281">
    <property type="term" value="P:DNA repair"/>
    <property type="evidence" value="ECO:0007669"/>
    <property type="project" value="UniProtKB-UniRule"/>
</dbReference>
<dbReference type="Pfam" id="PF11799">
    <property type="entry name" value="IMS_C"/>
    <property type="match status" value="1"/>
</dbReference>
<evidence type="ECO:0000256" key="13">
    <source>
        <dbReference type="ARBA" id="ARBA00023125"/>
    </source>
</evidence>
<evidence type="ECO:0000313" key="19">
    <source>
        <dbReference type="EMBL" id="SHO60162.1"/>
    </source>
</evidence>
<keyword evidence="7 17" id="KW-0548">Nucleotidyltransferase</keyword>
<accession>A0A1M7Z5R0</accession>
<dbReference type="PANTHER" id="PTHR11076:SF33">
    <property type="entry name" value="DNA POLYMERASE KAPPA"/>
    <property type="match status" value="1"/>
</dbReference>
<dbReference type="InterPro" id="IPR043502">
    <property type="entry name" value="DNA/RNA_pol_sf"/>
</dbReference>
<keyword evidence="20" id="KW-1185">Reference proteome</keyword>
<keyword evidence="9 17" id="KW-0479">Metal-binding</keyword>
<dbReference type="Gene3D" id="3.30.70.270">
    <property type="match status" value="1"/>
</dbReference>
<dbReference type="GO" id="GO:0000287">
    <property type="term" value="F:magnesium ion binding"/>
    <property type="evidence" value="ECO:0007669"/>
    <property type="project" value="UniProtKB-UniRule"/>
</dbReference>
<keyword evidence="11 17" id="KW-0460">Magnesium</keyword>
<evidence type="ECO:0000256" key="15">
    <source>
        <dbReference type="ARBA" id="ARBA00025589"/>
    </source>
</evidence>
<keyword evidence="6 17" id="KW-0808">Transferase</keyword>
<feature type="binding site" evidence="17">
    <location>
        <position position="51"/>
    </location>
    <ligand>
        <name>Mg(2+)</name>
        <dbReference type="ChEBI" id="CHEBI:18420"/>
    </ligand>
</feature>
<dbReference type="EC" id="2.7.7.7" evidence="17"/>
<keyword evidence="10 17" id="KW-0227">DNA damage</keyword>
<keyword evidence="13 17" id="KW-0238">DNA-binding</keyword>
<keyword evidence="4 17" id="KW-0515">Mutator protein</keyword>
<dbReference type="AlphaFoldDB" id="A0A1M7Z5R0"/>
<dbReference type="GO" id="GO:0005829">
    <property type="term" value="C:cytosol"/>
    <property type="evidence" value="ECO:0007669"/>
    <property type="project" value="TreeGrafter"/>
</dbReference>
<dbReference type="Gene3D" id="1.10.150.20">
    <property type="entry name" value="5' to 3' exonuclease, C-terminal subdomain"/>
    <property type="match status" value="1"/>
</dbReference>
<evidence type="ECO:0000256" key="8">
    <source>
        <dbReference type="ARBA" id="ARBA00022705"/>
    </source>
</evidence>
<evidence type="ECO:0000313" key="20">
    <source>
        <dbReference type="Proteomes" id="UP000186406"/>
    </source>
</evidence>
<feature type="site" description="Substrate discrimination" evidence="17">
    <location>
        <position position="56"/>
    </location>
</feature>
<dbReference type="InterPro" id="IPR001126">
    <property type="entry name" value="UmuC"/>
</dbReference>
<dbReference type="HAMAP" id="MF_01113">
    <property type="entry name" value="DNApol_IV"/>
    <property type="match status" value="1"/>
</dbReference>
<gene>
    <name evidence="17" type="primary">dinB</name>
    <name evidence="19" type="ORF">SAMN02745172_00200</name>
</gene>
<reference evidence="19 20" key="1">
    <citation type="submission" date="2016-12" db="EMBL/GenBank/DDBJ databases">
        <authorList>
            <person name="Song W.-J."/>
            <person name="Kurnit D.M."/>
        </authorList>
    </citation>
    <scope>NUCLEOTIDE SEQUENCE [LARGE SCALE GENOMIC DNA]</scope>
    <source>
        <strain evidence="19 20">DSM 19599</strain>
    </source>
</reference>
<comment type="subunit">
    <text evidence="3 17">Monomer.</text>
</comment>
<evidence type="ECO:0000256" key="3">
    <source>
        <dbReference type="ARBA" id="ARBA00011245"/>
    </source>
</evidence>